<sequence>MCHLREREDLEAKLLVQTHKFLIRLLLSFTQDITHCTTTFLSRHLFRVIIIHSNAAKLWSNTATFGEG</sequence>
<name>A0A0E9SHJ7_ANGAN</name>
<reference evidence="1" key="2">
    <citation type="journal article" date="2015" name="Fish Shellfish Immunol.">
        <title>Early steps in the European eel (Anguilla anguilla)-Vibrio vulnificus interaction in the gills: Role of the RtxA13 toxin.</title>
        <authorList>
            <person name="Callol A."/>
            <person name="Pajuelo D."/>
            <person name="Ebbesson L."/>
            <person name="Teles M."/>
            <person name="MacKenzie S."/>
            <person name="Amaro C."/>
        </authorList>
    </citation>
    <scope>NUCLEOTIDE SEQUENCE</scope>
</reference>
<organism evidence="1">
    <name type="scientific">Anguilla anguilla</name>
    <name type="common">European freshwater eel</name>
    <name type="synonym">Muraena anguilla</name>
    <dbReference type="NCBI Taxonomy" id="7936"/>
    <lineage>
        <taxon>Eukaryota</taxon>
        <taxon>Metazoa</taxon>
        <taxon>Chordata</taxon>
        <taxon>Craniata</taxon>
        <taxon>Vertebrata</taxon>
        <taxon>Euteleostomi</taxon>
        <taxon>Actinopterygii</taxon>
        <taxon>Neopterygii</taxon>
        <taxon>Teleostei</taxon>
        <taxon>Anguilliformes</taxon>
        <taxon>Anguillidae</taxon>
        <taxon>Anguilla</taxon>
    </lineage>
</organism>
<dbReference type="EMBL" id="GBXM01068412">
    <property type="protein sequence ID" value="JAH40165.1"/>
    <property type="molecule type" value="Transcribed_RNA"/>
</dbReference>
<dbReference type="AlphaFoldDB" id="A0A0E9SHJ7"/>
<reference evidence="1" key="1">
    <citation type="submission" date="2014-11" db="EMBL/GenBank/DDBJ databases">
        <authorList>
            <person name="Amaro Gonzalez C."/>
        </authorList>
    </citation>
    <scope>NUCLEOTIDE SEQUENCE</scope>
</reference>
<protein>
    <submittedName>
        <fullName evidence="1">Uncharacterized protein</fullName>
    </submittedName>
</protein>
<proteinExistence type="predicted"/>
<accession>A0A0E9SHJ7</accession>
<evidence type="ECO:0000313" key="1">
    <source>
        <dbReference type="EMBL" id="JAH40165.1"/>
    </source>
</evidence>